<protein>
    <submittedName>
        <fullName evidence="1">Uncharacterized protein</fullName>
    </submittedName>
</protein>
<proteinExistence type="predicted"/>
<accession>A0AAF0QQ79</accession>
<organism evidence="1 2">
    <name type="scientific">Solanum verrucosum</name>
    <dbReference type="NCBI Taxonomy" id="315347"/>
    <lineage>
        <taxon>Eukaryota</taxon>
        <taxon>Viridiplantae</taxon>
        <taxon>Streptophyta</taxon>
        <taxon>Embryophyta</taxon>
        <taxon>Tracheophyta</taxon>
        <taxon>Spermatophyta</taxon>
        <taxon>Magnoliopsida</taxon>
        <taxon>eudicotyledons</taxon>
        <taxon>Gunneridae</taxon>
        <taxon>Pentapetalae</taxon>
        <taxon>asterids</taxon>
        <taxon>lamiids</taxon>
        <taxon>Solanales</taxon>
        <taxon>Solanaceae</taxon>
        <taxon>Solanoideae</taxon>
        <taxon>Solaneae</taxon>
        <taxon>Solanum</taxon>
    </lineage>
</organism>
<evidence type="ECO:0000313" key="2">
    <source>
        <dbReference type="Proteomes" id="UP001234989"/>
    </source>
</evidence>
<evidence type="ECO:0000313" key="1">
    <source>
        <dbReference type="EMBL" id="WMV25275.1"/>
    </source>
</evidence>
<dbReference type="EMBL" id="CP133615">
    <property type="protein sequence ID" value="WMV25275.1"/>
    <property type="molecule type" value="Genomic_DNA"/>
</dbReference>
<dbReference type="Proteomes" id="UP001234989">
    <property type="component" value="Chromosome 4"/>
</dbReference>
<keyword evidence="2" id="KW-1185">Reference proteome</keyword>
<gene>
    <name evidence="1" type="ORF">MTR67_018660</name>
</gene>
<name>A0AAF0QQ79_SOLVR</name>
<reference evidence="1" key="1">
    <citation type="submission" date="2023-08" db="EMBL/GenBank/DDBJ databases">
        <title>A de novo genome assembly of Solanum verrucosum Schlechtendal, a Mexican diploid species geographically isolated from the other diploid A-genome species in potato relatives.</title>
        <authorList>
            <person name="Hosaka K."/>
        </authorList>
    </citation>
    <scope>NUCLEOTIDE SEQUENCE</scope>
    <source>
        <tissue evidence="1">Young leaves</tissue>
    </source>
</reference>
<sequence length="12" mass="1391">MLILVTCICIIR</sequence>